<comment type="caution">
    <text evidence="14">The sequence shown here is derived from an EMBL/GenBank/DDBJ whole genome shotgun (WGS) entry which is preliminary data.</text>
</comment>
<dbReference type="GO" id="GO:0016787">
    <property type="term" value="F:hydrolase activity"/>
    <property type="evidence" value="ECO:0007669"/>
    <property type="project" value="UniProtKB-KW"/>
</dbReference>
<evidence type="ECO:0000256" key="1">
    <source>
        <dbReference type="ARBA" id="ARBA00009922"/>
    </source>
</evidence>
<feature type="domain" description="UvrD-like helicase C-terminal" evidence="13">
    <location>
        <begin position="411"/>
        <end position="677"/>
    </location>
</feature>
<comment type="catalytic activity">
    <reaction evidence="8">
        <text>Couples ATP hydrolysis with the unwinding of duplex DNA by translocating in the 3'-5' direction.</text>
        <dbReference type="EC" id="5.6.2.4"/>
    </reaction>
</comment>
<evidence type="ECO:0000313" key="15">
    <source>
        <dbReference type="Proteomes" id="UP001342826"/>
    </source>
</evidence>
<name>A0ABU6P2E5_9BACI</name>
<dbReference type="CDD" id="cd18807">
    <property type="entry name" value="SF1_C_UvrD"/>
    <property type="match status" value="1"/>
</dbReference>
<dbReference type="InterPro" id="IPR027417">
    <property type="entry name" value="P-loop_NTPase"/>
</dbReference>
<dbReference type="CDD" id="cd17932">
    <property type="entry name" value="DEXQc_UvrD"/>
    <property type="match status" value="1"/>
</dbReference>
<dbReference type="PROSITE" id="PS51217">
    <property type="entry name" value="UVRD_HELICASE_CTER"/>
    <property type="match status" value="1"/>
</dbReference>
<dbReference type="PANTHER" id="PTHR11070">
    <property type="entry name" value="UVRD / RECB / PCRA DNA HELICASE FAMILY MEMBER"/>
    <property type="match status" value="1"/>
</dbReference>
<feature type="domain" description="UvrD-like helicase ATP-binding" evidence="12">
    <location>
        <begin position="134"/>
        <end position="410"/>
    </location>
</feature>
<sequence>MNNANYLNEIISLSTLPREHYQKYYEASIHDKITCAHCGEAVRLYLGIKRVPHFYHAYKESDTNCEEFCHTLIPNTAPKLEEETVEKNGFRLPKSRAVTLEREQPLTSWRSSETIKIAAPFQDKKKESSQLYGISLDKEQLKAVTKTEGSLLVLAGAGSGKTRVLTTRTLYMIEEKQIAPESLLLVTFTTKAAREMQNRISANHRQYGQNLVSGTFHSIFYKILLHHNREQWAGENLIKWDWQKEQYLKSACSEFGIDEKDFAFDQALQQIGLWKNQLQHYTNIKAANEWEKSVLTLYKYYEEKKEANRKFDFDDMLIKCYELLLHNESLLKAYQERFRYFLIDEFQDINPVQYNLIKLLSDHTKNLCVVGDDDQAIYSFRGSEPEFILNFKHDYPQAEIVNLSENYRSDHAIVTAANEVIKKNRNRFLKKMAAQSNSEQLPTFFFPFDEEEEATVIVTDMKERIRDGSQPDDFAILYRTNSAGRAIFERLIASNIPFAIEYDQALFYERKIVRSLLSYLRLSINPDDVHAMGDLLRALFIKQAALNDLKAFTILHDCTMIEALLKLEDLKSFQLTKLKKIVPKIKTLKNLKPLEAISTIEKELGFHDFLKKQGNEGNTIEKGSDDINDLKVVAKKFSTVHELLEHADHITATQKALKKDRTHKTGVQLMTIHRSKGLEFENVYIIGAVDGSIPHDFSLDSHRKGDSNHLEEERRLLYVAMTRAKRNLMISVPLERRGKNAVISRFIRSFLTEKIRPRK</sequence>
<feature type="binding site" evidence="11">
    <location>
        <begin position="155"/>
        <end position="162"/>
    </location>
    <ligand>
        <name>ATP</name>
        <dbReference type="ChEBI" id="CHEBI:30616"/>
    </ligand>
</feature>
<evidence type="ECO:0000259" key="13">
    <source>
        <dbReference type="PROSITE" id="PS51217"/>
    </source>
</evidence>
<protein>
    <recommendedName>
        <fullName evidence="9">DNA 3'-5' helicase</fullName>
        <ecNumber evidence="9">5.6.2.4</ecNumber>
    </recommendedName>
</protein>
<accession>A0ABU6P2E5</accession>
<keyword evidence="4 11" id="KW-0347">Helicase</keyword>
<evidence type="ECO:0000256" key="7">
    <source>
        <dbReference type="ARBA" id="ARBA00023235"/>
    </source>
</evidence>
<evidence type="ECO:0000313" key="14">
    <source>
        <dbReference type="EMBL" id="MED4403240.1"/>
    </source>
</evidence>
<dbReference type="Proteomes" id="UP001342826">
    <property type="component" value="Unassembled WGS sequence"/>
</dbReference>
<evidence type="ECO:0000256" key="3">
    <source>
        <dbReference type="ARBA" id="ARBA00022801"/>
    </source>
</evidence>
<gene>
    <name evidence="14" type="ORF">P9271_18175</name>
</gene>
<evidence type="ECO:0000256" key="8">
    <source>
        <dbReference type="ARBA" id="ARBA00034617"/>
    </source>
</evidence>
<organism evidence="14 15">
    <name type="scientific">Metabacillus fastidiosus</name>
    <dbReference type="NCBI Taxonomy" id="1458"/>
    <lineage>
        <taxon>Bacteria</taxon>
        <taxon>Bacillati</taxon>
        <taxon>Bacillota</taxon>
        <taxon>Bacilli</taxon>
        <taxon>Bacillales</taxon>
        <taxon>Bacillaceae</taxon>
        <taxon>Metabacillus</taxon>
    </lineage>
</organism>
<dbReference type="Gene3D" id="3.40.50.300">
    <property type="entry name" value="P-loop containing nucleotide triphosphate hydrolases"/>
    <property type="match status" value="2"/>
</dbReference>
<evidence type="ECO:0000256" key="6">
    <source>
        <dbReference type="ARBA" id="ARBA00023125"/>
    </source>
</evidence>
<dbReference type="Pfam" id="PF00580">
    <property type="entry name" value="UvrD-helicase"/>
    <property type="match status" value="1"/>
</dbReference>
<dbReference type="GO" id="GO:0004386">
    <property type="term" value="F:helicase activity"/>
    <property type="evidence" value="ECO:0007669"/>
    <property type="project" value="UniProtKB-KW"/>
</dbReference>
<evidence type="ECO:0000256" key="11">
    <source>
        <dbReference type="PROSITE-ProRule" id="PRU00560"/>
    </source>
</evidence>
<dbReference type="PROSITE" id="PS51198">
    <property type="entry name" value="UVRD_HELICASE_ATP_BIND"/>
    <property type="match status" value="1"/>
</dbReference>
<evidence type="ECO:0000256" key="9">
    <source>
        <dbReference type="ARBA" id="ARBA00034808"/>
    </source>
</evidence>
<keyword evidence="7" id="KW-0413">Isomerase</keyword>
<dbReference type="InterPro" id="IPR014016">
    <property type="entry name" value="UvrD-like_ATP-bd"/>
</dbReference>
<dbReference type="InterPro" id="IPR014017">
    <property type="entry name" value="DNA_helicase_UvrD-like_C"/>
</dbReference>
<dbReference type="SUPFAM" id="SSF52540">
    <property type="entry name" value="P-loop containing nucleoside triphosphate hydrolases"/>
    <property type="match status" value="1"/>
</dbReference>
<keyword evidence="5 11" id="KW-0067">ATP-binding</keyword>
<evidence type="ECO:0000259" key="12">
    <source>
        <dbReference type="PROSITE" id="PS51198"/>
    </source>
</evidence>
<reference evidence="14 15" key="1">
    <citation type="submission" date="2023-03" db="EMBL/GenBank/DDBJ databases">
        <title>Bacillus Genome Sequencing.</title>
        <authorList>
            <person name="Dunlap C."/>
        </authorList>
    </citation>
    <scope>NUCLEOTIDE SEQUENCE [LARGE SCALE GENOMIC DNA]</scope>
    <source>
        <strain evidence="14 15">NRS-1717</strain>
    </source>
</reference>
<evidence type="ECO:0000256" key="4">
    <source>
        <dbReference type="ARBA" id="ARBA00022806"/>
    </source>
</evidence>
<evidence type="ECO:0000256" key="2">
    <source>
        <dbReference type="ARBA" id="ARBA00022741"/>
    </source>
</evidence>
<dbReference type="RefSeq" id="WP_328015682.1">
    <property type="nucleotide sequence ID" value="NZ_JARTFS010000013.1"/>
</dbReference>
<dbReference type="Gene3D" id="1.10.486.10">
    <property type="entry name" value="PCRA, domain 4"/>
    <property type="match status" value="1"/>
</dbReference>
<comment type="catalytic activity">
    <reaction evidence="10">
        <text>ATP + H2O = ADP + phosphate + H(+)</text>
        <dbReference type="Rhea" id="RHEA:13065"/>
        <dbReference type="ChEBI" id="CHEBI:15377"/>
        <dbReference type="ChEBI" id="CHEBI:15378"/>
        <dbReference type="ChEBI" id="CHEBI:30616"/>
        <dbReference type="ChEBI" id="CHEBI:43474"/>
        <dbReference type="ChEBI" id="CHEBI:456216"/>
        <dbReference type="EC" id="5.6.2.4"/>
    </reaction>
</comment>
<keyword evidence="2 11" id="KW-0547">Nucleotide-binding</keyword>
<keyword evidence="6" id="KW-0238">DNA-binding</keyword>
<evidence type="ECO:0000256" key="10">
    <source>
        <dbReference type="ARBA" id="ARBA00048988"/>
    </source>
</evidence>
<keyword evidence="3 11" id="KW-0378">Hydrolase</keyword>
<dbReference type="EC" id="5.6.2.4" evidence="9"/>
<dbReference type="Gene3D" id="1.10.10.160">
    <property type="match status" value="1"/>
</dbReference>
<dbReference type="InterPro" id="IPR013986">
    <property type="entry name" value="DExx_box_DNA_helicase_dom_sf"/>
</dbReference>
<dbReference type="PANTHER" id="PTHR11070:SF2">
    <property type="entry name" value="ATP-DEPENDENT DNA HELICASE SRS2"/>
    <property type="match status" value="1"/>
</dbReference>
<dbReference type="EMBL" id="JARTFS010000013">
    <property type="protein sequence ID" value="MED4403240.1"/>
    <property type="molecule type" value="Genomic_DNA"/>
</dbReference>
<dbReference type="Pfam" id="PF13361">
    <property type="entry name" value="UvrD_C"/>
    <property type="match status" value="1"/>
</dbReference>
<evidence type="ECO:0000256" key="5">
    <source>
        <dbReference type="ARBA" id="ARBA00022840"/>
    </source>
</evidence>
<keyword evidence="15" id="KW-1185">Reference proteome</keyword>
<proteinExistence type="inferred from homology"/>
<comment type="similarity">
    <text evidence="1">Belongs to the helicase family. UvrD subfamily.</text>
</comment>
<dbReference type="InterPro" id="IPR000212">
    <property type="entry name" value="DNA_helicase_UvrD/REP"/>
</dbReference>